<keyword evidence="5 13" id="KW-0925">Oxylipin biosynthesis</keyword>
<feature type="domain" description="Lipoxygenase" evidence="15">
    <location>
        <begin position="166"/>
        <end position="860"/>
    </location>
</feature>
<dbReference type="FunFam" id="3.10.450.60:FF:000002">
    <property type="entry name" value="Lipoxygenase"/>
    <property type="match status" value="2"/>
</dbReference>
<dbReference type="GO" id="GO:0006633">
    <property type="term" value="P:fatty acid biosynthetic process"/>
    <property type="evidence" value="ECO:0007669"/>
    <property type="project" value="UniProtKB-KW"/>
</dbReference>
<dbReference type="InterPro" id="IPR001246">
    <property type="entry name" value="LipOase_plant"/>
</dbReference>
<evidence type="ECO:0000256" key="2">
    <source>
        <dbReference type="ARBA" id="ARBA00009419"/>
    </source>
</evidence>
<evidence type="ECO:0000256" key="13">
    <source>
        <dbReference type="RuleBase" id="RU003975"/>
    </source>
</evidence>
<reference evidence="16" key="1">
    <citation type="submission" date="2022-04" db="EMBL/GenBank/DDBJ databases">
        <title>A functionally conserved STORR gene fusion in Papaver species that diverged 16.8 million years ago.</title>
        <authorList>
            <person name="Catania T."/>
        </authorList>
    </citation>
    <scope>NUCLEOTIDE SEQUENCE</scope>
    <source>
        <strain evidence="16">S-188037</strain>
    </source>
</reference>
<keyword evidence="6" id="KW-0276">Fatty acid metabolism</keyword>
<feature type="domain" description="PLAT" evidence="14">
    <location>
        <begin position="882"/>
        <end position="1012"/>
    </location>
</feature>
<dbReference type="InterPro" id="IPR020834">
    <property type="entry name" value="LipOase_CS"/>
</dbReference>
<dbReference type="PRINTS" id="PR00087">
    <property type="entry name" value="LIPOXYGENASE"/>
</dbReference>
<dbReference type="InterPro" id="IPR036226">
    <property type="entry name" value="LipOase_C_sf"/>
</dbReference>
<dbReference type="EMBL" id="JAJJMB010012369">
    <property type="protein sequence ID" value="KAI3877691.1"/>
    <property type="molecule type" value="Genomic_DNA"/>
</dbReference>
<comment type="pathway">
    <text evidence="13">Lipid metabolism; oxylipin biosynthesis.</text>
</comment>
<dbReference type="PROSITE" id="PS00081">
    <property type="entry name" value="LIPOXYGENASE_2"/>
    <property type="match status" value="2"/>
</dbReference>
<feature type="domain" description="Lipoxygenase" evidence="15">
    <location>
        <begin position="1015"/>
        <end position="1714"/>
    </location>
</feature>
<keyword evidence="8" id="KW-0560">Oxidoreductase</keyword>
<dbReference type="SMART" id="SM00308">
    <property type="entry name" value="LH2"/>
    <property type="match status" value="2"/>
</dbReference>
<dbReference type="PRINTS" id="PR00468">
    <property type="entry name" value="PLTLPOXGNASE"/>
</dbReference>
<dbReference type="GO" id="GO:0034440">
    <property type="term" value="P:lipid oxidation"/>
    <property type="evidence" value="ECO:0007669"/>
    <property type="project" value="InterPro"/>
</dbReference>
<dbReference type="PROSITE" id="PS51393">
    <property type="entry name" value="LIPOXYGENASE_3"/>
    <property type="match status" value="2"/>
</dbReference>
<evidence type="ECO:0000256" key="10">
    <source>
        <dbReference type="ARBA" id="ARBA00023098"/>
    </source>
</evidence>
<dbReference type="InterPro" id="IPR042057">
    <property type="entry name" value="Lipoxy_PLAT/LH2"/>
</dbReference>
<feature type="domain" description="PLAT" evidence="14">
    <location>
        <begin position="46"/>
        <end position="171"/>
    </location>
</feature>
<dbReference type="Gene3D" id="4.10.372.10">
    <property type="entry name" value="Lipoxygenase-1, Domain 3"/>
    <property type="match status" value="2"/>
</dbReference>
<dbReference type="SUPFAM" id="SSF48484">
    <property type="entry name" value="Lipoxigenase"/>
    <property type="match status" value="2"/>
</dbReference>
<dbReference type="InterPro" id="IPR027433">
    <property type="entry name" value="Lipoxygenase_dom_3"/>
</dbReference>
<keyword evidence="3 13" id="KW-0444">Lipid biosynthesis</keyword>
<name>A0AAD4S984_9MAGN</name>
<dbReference type="InterPro" id="IPR000907">
    <property type="entry name" value="LipOase"/>
</dbReference>
<dbReference type="InterPro" id="IPR036392">
    <property type="entry name" value="PLAT/LH2_dom_sf"/>
</dbReference>
<evidence type="ECO:0000256" key="12">
    <source>
        <dbReference type="PROSITE-ProRule" id="PRU00152"/>
    </source>
</evidence>
<evidence type="ECO:0000256" key="7">
    <source>
        <dbReference type="ARBA" id="ARBA00022964"/>
    </source>
</evidence>
<dbReference type="Proteomes" id="UP001202328">
    <property type="component" value="Unassembled WGS sequence"/>
</dbReference>
<dbReference type="Gene3D" id="3.10.450.60">
    <property type="match status" value="2"/>
</dbReference>
<evidence type="ECO:0000256" key="9">
    <source>
        <dbReference type="ARBA" id="ARBA00023004"/>
    </source>
</evidence>
<evidence type="ECO:0000256" key="1">
    <source>
        <dbReference type="ARBA" id="ARBA00001962"/>
    </source>
</evidence>
<dbReference type="Gene3D" id="4.10.375.10">
    <property type="entry name" value="Lipoxygenase-1, Domain 2"/>
    <property type="match status" value="2"/>
</dbReference>
<dbReference type="Pfam" id="PF01477">
    <property type="entry name" value="PLAT"/>
    <property type="match status" value="2"/>
</dbReference>
<dbReference type="GO" id="GO:0031408">
    <property type="term" value="P:oxylipin biosynthetic process"/>
    <property type="evidence" value="ECO:0007669"/>
    <property type="project" value="UniProtKB-UniRule"/>
</dbReference>
<comment type="caution">
    <text evidence="16">The sequence shown here is derived from an EMBL/GenBank/DDBJ whole genome shotgun (WGS) entry which is preliminary data.</text>
</comment>
<proteinExistence type="inferred from homology"/>
<dbReference type="FunFam" id="1.20.245.10:FF:000002">
    <property type="entry name" value="Lipoxygenase"/>
    <property type="match status" value="2"/>
</dbReference>
<evidence type="ECO:0000256" key="8">
    <source>
        <dbReference type="ARBA" id="ARBA00023002"/>
    </source>
</evidence>
<keyword evidence="11 13" id="KW-0275">Fatty acid biosynthesis</keyword>
<keyword evidence="7" id="KW-0223">Dioxygenase</keyword>
<dbReference type="PROSITE" id="PS50095">
    <property type="entry name" value="PLAT"/>
    <property type="match status" value="2"/>
</dbReference>
<evidence type="ECO:0000313" key="17">
    <source>
        <dbReference type="Proteomes" id="UP001202328"/>
    </source>
</evidence>
<dbReference type="SUPFAM" id="SSF49723">
    <property type="entry name" value="Lipase/lipooxygenase domain (PLAT/LH2 domain)"/>
    <property type="match status" value="2"/>
</dbReference>
<keyword evidence="4" id="KW-0479">Metal-binding</keyword>
<dbReference type="Gene3D" id="2.60.60.20">
    <property type="entry name" value="PLAT/LH2 domain"/>
    <property type="match status" value="2"/>
</dbReference>
<evidence type="ECO:0000313" key="16">
    <source>
        <dbReference type="EMBL" id="KAI3877691.1"/>
    </source>
</evidence>
<evidence type="ECO:0000259" key="14">
    <source>
        <dbReference type="PROSITE" id="PS50095"/>
    </source>
</evidence>
<sequence>MCLVEVFGKCFGLKDDEKDNQNGHQNKIIKVKGSVVLMKKNMMDMTDFFASLLDHAHELCGKGVCLQLISSVNADPENEMRGKVTKEAYLEEWVKKNTSLTAGLSEFHVTFEWDESIGIPGAFLIKNYHHSEFLLKTLTLEDVPGVGVVHFVCNSWVYPSKRYKYSRVFFSNQSLYVNIEKTSSKFLRGDGTGELQAWDPVYDYALYNDLGTNRPILGNSTELPYPRRGRTGDELVLPFHSYVYADPRYESQNFVLNLNIYVPRDEKFSQLKFSDFLANSMKGLGQIVHPELKAIFDKTPNEFDCFVDVRSTSNSHSLNSCCCFSLEFVKEIFRSDGAHPLKFPKPGVIQADDSSWRSDQEFGREMLAGVNPVAICLLQNFPPTSTLDPTLYGNHASSITKEHIEKNLNGLTVDEALEKRMLFILDHHDHLIPYLSRINVTGTKTYATRTILLLQEDGTLKPLAIELSLPHPDGEIYGVENQVYTPAQEGVQGSIWQLAKAYAVVNDSGLHQLISHWLYTHAVIEPFIIATNRQLSVLHPIHKLLQPHYRDTMNINALARQILICADGFIERCVFPGKFSMELSAKIYKGWNFIEQALPESLLKRGIAVQDPSKPHGLRLLIEDYPFAVDGLEIWSAIHSWVLEYCSFYYPSDDLIQDDTELQSWWEDIRTQGHGDLQDEPWWPKMQTLSELTQSCTTIIWISSALHAAVNFGKYPYAGYLPNRPTTSRRFMPKIGTHEYEELSKNPDLVFLQTINSQLDTLLVISLIENLSKHSIDEVFLGQREYPEFWTKDATPLKAFKIFGEKLVKIENRIMEMNNEEQWKNRTGPVKIPYTLLCPYPLPYDPLGLTGRGIPNNDERDNQNDQNKIVKVKGTVLLMKKNMLDVTDCCASLLDRVHELCGKGVCLQLISSVNGDPENEMRGKVSKEAYLEDWNHKISSFTAEAVEFNVTFEWDESIGVPGAFLIKNFHHSEFLLKTLTLENVPEVGSVYFVCNSWVYPSKRYKCTRVFFSNQSYLTNNTPEPLRKYRDDELKNLRGDGTGERQAGDRVYDYALYNDLGTGRPVLGNTIEFPYPRRGRTGRKPMKKDPRYESEIFKLSLNVYVPRDERFSQIKLSDFLAYGVKALSQGVRPELKAIFDKAHNEFNSFEDVLHLYEGYKGQVEQLADSSPTVNSNRCFNLELVREIFGSDGEKAFKFPKPDVIQADEFAWRSDAEFGREMLAGLNPIAIRLLQEFPPTSKLDPTLYGDHTSSITKSHIEKNMNGLTVDEALENNKLFTLDYHDELIPYLNRINTTETKTYATRTILLLQEDGTLKPLAIELSLVHQDGEIYGAENKVYTPSQEGVEGSIWQLAKAYAVVNDSGFHQFISHWLYTHAVIEPFIIAANRQLSVLHPIHKLLQPHFRDTMNINAVSRHINLTTDGFFEKTVFPDKFGMEMSSTIYRDWNFTEQALPENLIKRGIAVRDPSKPHGLRLLIEDYPFAVDGLAIWSAIENWVHDYCSFYYPTDDLIQGDAEIQSWWEELRTKGHGDLKDEPWWPKMQTLTELTQTCTTIIWIASALHAAVNFGQYQYAGYGPNRPTVSRRFMPTPGTHDYDELEKNPDLVFLKTITSQLQTLLGMSLIEGLSKHSADEIFLGQRECSDHWTKDAAPLEAFKSFGEKLVNIENRIVEMNNEEQWKNRTGPVKVPYTLLCPYPLPSNPIGLTGRGIPNSVSI</sequence>
<evidence type="ECO:0000256" key="11">
    <source>
        <dbReference type="ARBA" id="ARBA00023160"/>
    </source>
</evidence>
<keyword evidence="10" id="KW-0443">Lipid metabolism</keyword>
<protein>
    <recommendedName>
        <fullName evidence="13">Lipoxygenase</fullName>
        <ecNumber evidence="13">1.13.11.-</ecNumber>
    </recommendedName>
</protein>
<evidence type="ECO:0000256" key="6">
    <source>
        <dbReference type="ARBA" id="ARBA00022832"/>
    </source>
</evidence>
<keyword evidence="17" id="KW-1185">Reference proteome</keyword>
<comment type="similarity">
    <text evidence="2 13">Belongs to the lipoxygenase family.</text>
</comment>
<evidence type="ECO:0000256" key="5">
    <source>
        <dbReference type="ARBA" id="ARBA00022767"/>
    </source>
</evidence>
<keyword evidence="9" id="KW-0408">Iron</keyword>
<organism evidence="16 17">
    <name type="scientific">Papaver atlanticum</name>
    <dbReference type="NCBI Taxonomy" id="357466"/>
    <lineage>
        <taxon>Eukaryota</taxon>
        <taxon>Viridiplantae</taxon>
        <taxon>Streptophyta</taxon>
        <taxon>Embryophyta</taxon>
        <taxon>Tracheophyta</taxon>
        <taxon>Spermatophyta</taxon>
        <taxon>Magnoliopsida</taxon>
        <taxon>Ranunculales</taxon>
        <taxon>Papaveraceae</taxon>
        <taxon>Papaveroideae</taxon>
        <taxon>Papaver</taxon>
    </lineage>
</organism>
<gene>
    <name evidence="16" type="ORF">MKW98_020172</name>
</gene>
<dbReference type="CDD" id="cd01751">
    <property type="entry name" value="PLAT_LH2"/>
    <property type="match status" value="2"/>
</dbReference>
<dbReference type="GO" id="GO:0046872">
    <property type="term" value="F:metal ion binding"/>
    <property type="evidence" value="ECO:0007669"/>
    <property type="project" value="UniProtKB-UniRule"/>
</dbReference>
<accession>A0AAD4S984</accession>
<dbReference type="InterPro" id="IPR001024">
    <property type="entry name" value="PLAT/LH2_dom"/>
</dbReference>
<comment type="function">
    <text evidence="13">Plant lipoxygenase may be involved in a number of diverse aspects of plant physiology including growth and development, pest resistance, and senescence or responses to wounding.</text>
</comment>
<dbReference type="EC" id="1.13.11.-" evidence="13"/>
<evidence type="ECO:0000256" key="3">
    <source>
        <dbReference type="ARBA" id="ARBA00022516"/>
    </source>
</evidence>
<dbReference type="Gene3D" id="1.20.245.10">
    <property type="entry name" value="Lipoxygenase-1, Domain 5"/>
    <property type="match status" value="2"/>
</dbReference>
<comment type="cofactor">
    <cofactor evidence="1">
        <name>Fe cation</name>
        <dbReference type="ChEBI" id="CHEBI:24875"/>
    </cofactor>
</comment>
<comment type="caution">
    <text evidence="12">Lacks conserved residue(s) required for the propagation of feature annotation.</text>
</comment>
<dbReference type="InterPro" id="IPR013819">
    <property type="entry name" value="LipOase_C"/>
</dbReference>
<evidence type="ECO:0000259" key="15">
    <source>
        <dbReference type="PROSITE" id="PS51393"/>
    </source>
</evidence>
<dbReference type="Pfam" id="PF00305">
    <property type="entry name" value="Lipoxygenase"/>
    <property type="match status" value="2"/>
</dbReference>
<evidence type="ECO:0000256" key="4">
    <source>
        <dbReference type="ARBA" id="ARBA00022723"/>
    </source>
</evidence>
<dbReference type="PANTHER" id="PTHR11771">
    <property type="entry name" value="LIPOXYGENASE"/>
    <property type="match status" value="1"/>
</dbReference>
<dbReference type="GO" id="GO:0016702">
    <property type="term" value="F:oxidoreductase activity, acting on single donors with incorporation of molecular oxygen, incorporation of two atoms of oxygen"/>
    <property type="evidence" value="ECO:0007669"/>
    <property type="project" value="InterPro"/>
</dbReference>